<dbReference type="EMBL" id="KK207876">
    <property type="protein sequence ID" value="EZF51009.1"/>
    <property type="molecule type" value="Genomic_DNA"/>
</dbReference>
<organism evidence="2">
    <name type="scientific">Trichophyton rubrum CBS 288.86</name>
    <dbReference type="NCBI Taxonomy" id="1215330"/>
    <lineage>
        <taxon>Eukaryota</taxon>
        <taxon>Fungi</taxon>
        <taxon>Dikarya</taxon>
        <taxon>Ascomycota</taxon>
        <taxon>Pezizomycotina</taxon>
        <taxon>Eurotiomycetes</taxon>
        <taxon>Eurotiomycetidae</taxon>
        <taxon>Onygenales</taxon>
        <taxon>Arthrodermataceae</taxon>
        <taxon>Trichophyton</taxon>
    </lineage>
</organism>
<reference evidence="2" key="1">
    <citation type="submission" date="2014-02" db="EMBL/GenBank/DDBJ databases">
        <title>The Genome Sequence of Trichophyton rubrum (morphotype fischeri) CBS 288.86.</title>
        <authorList>
            <consortium name="The Broad Institute Genomics Platform"/>
            <person name="Cuomo C.A."/>
            <person name="White T.C."/>
            <person name="Graser Y."/>
            <person name="Martinez-Rossi N."/>
            <person name="Heitman J."/>
            <person name="Young S.K."/>
            <person name="Zeng Q."/>
            <person name="Gargeya S."/>
            <person name="Abouelleil A."/>
            <person name="Alvarado L."/>
            <person name="Chapman S.B."/>
            <person name="Gainer-Dewar J."/>
            <person name="Goldberg J."/>
            <person name="Griggs A."/>
            <person name="Gujja S."/>
            <person name="Hansen M."/>
            <person name="Howarth C."/>
            <person name="Imamovic A."/>
            <person name="Larimer J."/>
            <person name="Martinez D."/>
            <person name="Murphy C."/>
            <person name="Pearson M.D."/>
            <person name="Persinoti G."/>
            <person name="Poon T."/>
            <person name="Priest M."/>
            <person name="Roberts A.D."/>
            <person name="Saif S."/>
            <person name="Shea T.D."/>
            <person name="Sykes S.N."/>
            <person name="Wortman J."/>
            <person name="Nusbaum C."/>
            <person name="Birren B."/>
        </authorList>
    </citation>
    <scope>NUCLEOTIDE SEQUENCE [LARGE SCALE GENOMIC DNA]</scope>
    <source>
        <strain evidence="2">CBS 288.86</strain>
    </source>
</reference>
<proteinExistence type="predicted"/>
<feature type="compositionally biased region" description="Low complexity" evidence="1">
    <location>
        <begin position="79"/>
        <end position="89"/>
    </location>
</feature>
<name>A0A022VYH6_TRIRU</name>
<dbReference type="Proteomes" id="UP000023758">
    <property type="component" value="Unassembled WGS sequence"/>
</dbReference>
<gene>
    <name evidence="2" type="ORF">H103_05814</name>
</gene>
<accession>A0A022VYH6</accession>
<dbReference type="OrthoDB" id="4188704at2759"/>
<evidence type="ECO:0000313" key="2">
    <source>
        <dbReference type="EMBL" id="EZF51009.1"/>
    </source>
</evidence>
<evidence type="ECO:0000256" key="1">
    <source>
        <dbReference type="SAM" id="MobiDB-lite"/>
    </source>
</evidence>
<sequence length="128" mass="13996">MCQKAYYIHVCGHRSWGPLNRCDNRYVCPEGNTHYYPVYLTSPCRFCRTPRRGGGDAGRGRGRGRTTRCSQAHAQAQNSTIPSPISQSHPHPPGYSSPNDVGEPGSFPLPPLPPVSLCHCSMVPTGCE</sequence>
<protein>
    <submittedName>
        <fullName evidence="2">Uncharacterized protein</fullName>
    </submittedName>
</protein>
<dbReference type="AlphaFoldDB" id="A0A022VYH6"/>
<feature type="compositionally biased region" description="Polar residues" evidence="1">
    <location>
        <begin position="69"/>
        <end position="78"/>
    </location>
</feature>
<feature type="region of interest" description="Disordered" evidence="1">
    <location>
        <begin position="49"/>
        <end position="108"/>
    </location>
</feature>
<dbReference type="HOGENOM" id="CLU_1961157_0_0_1"/>